<dbReference type="SUPFAM" id="SSF103088">
    <property type="entry name" value="OmpA-like"/>
    <property type="match status" value="1"/>
</dbReference>
<name>A0A7G1HT64_9BACT</name>
<dbReference type="InterPro" id="IPR050330">
    <property type="entry name" value="Bact_OuterMem_StrucFunc"/>
</dbReference>
<dbReference type="Proteomes" id="UP000594042">
    <property type="component" value="Chromosome"/>
</dbReference>
<evidence type="ECO:0000256" key="1">
    <source>
        <dbReference type="PROSITE-ProRule" id="PRU00473"/>
    </source>
</evidence>
<keyword evidence="2" id="KW-0175">Coiled coil</keyword>
<dbReference type="EMBL" id="AP023322">
    <property type="protein sequence ID" value="BCI62939.1"/>
    <property type="molecule type" value="Genomic_DNA"/>
</dbReference>
<organism evidence="5 6">
    <name type="scientific">Coprobacter secundus subsp. similis</name>
    <dbReference type="NCBI Taxonomy" id="2751153"/>
    <lineage>
        <taxon>Bacteria</taxon>
        <taxon>Pseudomonadati</taxon>
        <taxon>Bacteroidota</taxon>
        <taxon>Bacteroidia</taxon>
        <taxon>Bacteroidales</taxon>
        <taxon>Barnesiellaceae</taxon>
        <taxon>Coprobacter</taxon>
    </lineage>
</organism>
<keyword evidence="3" id="KW-0732">Signal</keyword>
<dbReference type="PANTHER" id="PTHR30329:SF21">
    <property type="entry name" value="LIPOPROTEIN YIAD-RELATED"/>
    <property type="match status" value="1"/>
</dbReference>
<accession>A0A7G1HT64</accession>
<dbReference type="KEGG" id="copr:Cop2CBH44_12920"/>
<reference evidence="6" key="1">
    <citation type="submission" date="2020-07" db="EMBL/GenBank/DDBJ databases">
        <title>Complete genome sequencing of Coprobacter sp. strain 2CBH44.</title>
        <authorList>
            <person name="Sakamoto M."/>
            <person name="Murakami T."/>
            <person name="Mori H."/>
        </authorList>
    </citation>
    <scope>NUCLEOTIDE SEQUENCE [LARGE SCALE GENOMIC DNA]</scope>
    <source>
        <strain evidence="6">2CBH44</strain>
    </source>
</reference>
<keyword evidence="1" id="KW-0472">Membrane</keyword>
<dbReference type="PANTHER" id="PTHR30329">
    <property type="entry name" value="STATOR ELEMENT OF FLAGELLAR MOTOR COMPLEX"/>
    <property type="match status" value="1"/>
</dbReference>
<dbReference type="Gene3D" id="3.30.1330.60">
    <property type="entry name" value="OmpA-like domain"/>
    <property type="match status" value="1"/>
</dbReference>
<sequence>MKKCLWMAFAMFLSFSIVKGEDLDTAQSKETKHSGVNNVVTNKFRDNWFISLGLGGDVYMGQNDKAMSFGDRIGFTGHISGGKWIVPWFGAQIAIDGYRLKGASYSGNGAYIQGWTDNKYFSQKWYAASPHVDMLFNLSNLFGRYNSKRVYEPVIYTGFGFITDKNFDNFSQATHFGLINKFRVADAWDLNLNLRFALVNNDCDGQGGSRGDLIGGLTVGASYKFKKRTFTSFAEASENTFKQPVSTENNNDDAKLKALENQLSASEKEVENLRENVKDLENQLAEANKKVKDAEKNVSVPGLTLYFTADSYTVQSRDLYLLKNLARQMKDNPNQKYVVCGYADSKTGEASYNEALRNKRAQSVINKLVSYGVDKDQLIKETKDSSLNPFGAYVLDRAVMITEK</sequence>
<protein>
    <submittedName>
        <fullName evidence="5">Porin</fullName>
    </submittedName>
</protein>
<dbReference type="GO" id="GO:0016020">
    <property type="term" value="C:membrane"/>
    <property type="evidence" value="ECO:0007669"/>
    <property type="project" value="UniProtKB-UniRule"/>
</dbReference>
<evidence type="ECO:0000256" key="3">
    <source>
        <dbReference type="SAM" id="SignalP"/>
    </source>
</evidence>
<dbReference type="InterPro" id="IPR006665">
    <property type="entry name" value="OmpA-like"/>
</dbReference>
<gene>
    <name evidence="5" type="ORF">Cop2CBH44_12920</name>
</gene>
<evidence type="ECO:0000256" key="2">
    <source>
        <dbReference type="SAM" id="Coils"/>
    </source>
</evidence>
<dbReference type="InterPro" id="IPR036737">
    <property type="entry name" value="OmpA-like_sf"/>
</dbReference>
<feature type="domain" description="OmpA-like" evidence="4">
    <location>
        <begin position="294"/>
        <end position="404"/>
    </location>
</feature>
<feature type="chain" id="PRO_5028893495" evidence="3">
    <location>
        <begin position="21"/>
        <end position="404"/>
    </location>
</feature>
<keyword evidence="6" id="KW-1185">Reference proteome</keyword>
<proteinExistence type="predicted"/>
<evidence type="ECO:0000259" key="4">
    <source>
        <dbReference type="PROSITE" id="PS51123"/>
    </source>
</evidence>
<dbReference type="Pfam" id="PF00691">
    <property type="entry name" value="OmpA"/>
    <property type="match status" value="1"/>
</dbReference>
<dbReference type="Gene3D" id="1.20.5.340">
    <property type="match status" value="1"/>
</dbReference>
<dbReference type="RefSeq" id="WP_200755745.1">
    <property type="nucleotide sequence ID" value="NZ_AP023322.1"/>
</dbReference>
<feature type="coiled-coil region" evidence="2">
    <location>
        <begin position="249"/>
        <end position="297"/>
    </location>
</feature>
<dbReference type="SUPFAM" id="SSF57997">
    <property type="entry name" value="Tropomyosin"/>
    <property type="match status" value="1"/>
</dbReference>
<evidence type="ECO:0000313" key="5">
    <source>
        <dbReference type="EMBL" id="BCI62939.1"/>
    </source>
</evidence>
<feature type="signal peptide" evidence="3">
    <location>
        <begin position="1"/>
        <end position="20"/>
    </location>
</feature>
<dbReference type="CDD" id="cd07185">
    <property type="entry name" value="OmpA_C-like"/>
    <property type="match status" value="1"/>
</dbReference>
<evidence type="ECO:0000313" key="6">
    <source>
        <dbReference type="Proteomes" id="UP000594042"/>
    </source>
</evidence>
<dbReference type="PROSITE" id="PS51123">
    <property type="entry name" value="OMPA_2"/>
    <property type="match status" value="1"/>
</dbReference>
<dbReference type="AlphaFoldDB" id="A0A7G1HT64"/>